<evidence type="ECO:0000313" key="3">
    <source>
        <dbReference type="EMBL" id="RXZ73166.1"/>
    </source>
</evidence>
<dbReference type="Pfam" id="PF13508">
    <property type="entry name" value="Acetyltransf_7"/>
    <property type="match status" value="1"/>
</dbReference>
<accession>A0A4V1QYH4</accession>
<evidence type="ECO:0000259" key="2">
    <source>
        <dbReference type="PROSITE" id="PS51186"/>
    </source>
</evidence>
<keyword evidence="3" id="KW-0808">Transferase</keyword>
<name>A0A4V1QYH4_9MICO</name>
<dbReference type="RefSeq" id="WP_129518869.1">
    <property type="nucleotide sequence ID" value="NZ_SDPN01000001.1"/>
</dbReference>
<keyword evidence="4" id="KW-1185">Reference proteome</keyword>
<dbReference type="InterPro" id="IPR016181">
    <property type="entry name" value="Acyl_CoA_acyltransferase"/>
</dbReference>
<feature type="region of interest" description="Disordered" evidence="1">
    <location>
        <begin position="1"/>
        <end position="36"/>
    </location>
</feature>
<dbReference type="CDD" id="cd04301">
    <property type="entry name" value="NAT_SF"/>
    <property type="match status" value="1"/>
</dbReference>
<evidence type="ECO:0000256" key="1">
    <source>
        <dbReference type="SAM" id="MobiDB-lite"/>
    </source>
</evidence>
<organism evidence="3 4">
    <name type="scientific">Agromyces albus</name>
    <dbReference type="NCBI Taxonomy" id="205332"/>
    <lineage>
        <taxon>Bacteria</taxon>
        <taxon>Bacillati</taxon>
        <taxon>Actinomycetota</taxon>
        <taxon>Actinomycetes</taxon>
        <taxon>Micrococcales</taxon>
        <taxon>Microbacteriaceae</taxon>
        <taxon>Agromyces</taxon>
    </lineage>
</organism>
<dbReference type="Proteomes" id="UP000293865">
    <property type="component" value="Unassembled WGS sequence"/>
</dbReference>
<evidence type="ECO:0000313" key="4">
    <source>
        <dbReference type="Proteomes" id="UP000293865"/>
    </source>
</evidence>
<dbReference type="PROSITE" id="PS51186">
    <property type="entry name" value="GNAT"/>
    <property type="match status" value="1"/>
</dbReference>
<dbReference type="AlphaFoldDB" id="A0A4V1QYH4"/>
<feature type="domain" description="N-acetyltransferase" evidence="2">
    <location>
        <begin position="31"/>
        <end position="111"/>
    </location>
</feature>
<protein>
    <submittedName>
        <fullName evidence="3">N-acetyltransferase</fullName>
    </submittedName>
</protein>
<dbReference type="GO" id="GO:0016747">
    <property type="term" value="F:acyltransferase activity, transferring groups other than amino-acyl groups"/>
    <property type="evidence" value="ECO:0007669"/>
    <property type="project" value="InterPro"/>
</dbReference>
<dbReference type="SUPFAM" id="SSF55729">
    <property type="entry name" value="Acyl-CoA N-acyltransferases (Nat)"/>
    <property type="match status" value="1"/>
</dbReference>
<proteinExistence type="predicted"/>
<reference evidence="3 4" key="1">
    <citation type="submission" date="2019-01" db="EMBL/GenBank/DDBJ databases">
        <title>Agromyces.</title>
        <authorList>
            <person name="Li J."/>
        </authorList>
    </citation>
    <scope>NUCLEOTIDE SEQUENCE [LARGE SCALE GENOMIC DNA]</scope>
    <source>
        <strain evidence="3 4">DSM 15934</strain>
    </source>
</reference>
<sequence length="113" mass="12326">MRGASDLDSPAGPPGHPRRRRLSGGGAARRGLLAPDGAREGRALAWHPGARGRGVGSALLDAVLQKHPEPLRLSAWDWRSDAMRLYLSRGFIRVPSWDERPRLICMERAVATA</sequence>
<dbReference type="InterPro" id="IPR000182">
    <property type="entry name" value="GNAT_dom"/>
</dbReference>
<dbReference type="EMBL" id="SDPN01000001">
    <property type="protein sequence ID" value="RXZ73166.1"/>
    <property type="molecule type" value="Genomic_DNA"/>
</dbReference>
<gene>
    <name evidence="3" type="ORF">ESP51_00230</name>
</gene>
<dbReference type="OrthoDB" id="2935121at2"/>
<dbReference type="Gene3D" id="3.40.630.30">
    <property type="match status" value="1"/>
</dbReference>
<comment type="caution">
    <text evidence="3">The sequence shown here is derived from an EMBL/GenBank/DDBJ whole genome shotgun (WGS) entry which is preliminary data.</text>
</comment>